<keyword evidence="1" id="KW-0472">Membrane</keyword>
<name>A0A975K7K4_9SPHN</name>
<gene>
    <name evidence="8" type="ORF">KFK14_01945</name>
</gene>
<evidence type="ECO:0000259" key="6">
    <source>
        <dbReference type="Pfam" id="PF03865"/>
    </source>
</evidence>
<feature type="chain" id="PRO_5037446532" evidence="5">
    <location>
        <begin position="19"/>
        <end position="538"/>
    </location>
</feature>
<protein>
    <submittedName>
        <fullName evidence="8">ShlB/FhaC/HecB family hemolysin secretion/activation protein</fullName>
    </submittedName>
</protein>
<dbReference type="Pfam" id="PF03865">
    <property type="entry name" value="ShlB"/>
    <property type="match status" value="1"/>
</dbReference>
<keyword evidence="9" id="KW-1185">Reference proteome</keyword>
<dbReference type="PANTHER" id="PTHR34597:SF6">
    <property type="entry name" value="BLR6126 PROTEIN"/>
    <property type="match status" value="1"/>
</dbReference>
<keyword evidence="2" id="KW-0812">Transmembrane</keyword>
<dbReference type="Gene3D" id="2.40.160.50">
    <property type="entry name" value="membrane protein fhac: a member of the omp85/tpsb transporter family"/>
    <property type="match status" value="1"/>
</dbReference>
<dbReference type="InterPro" id="IPR005565">
    <property type="entry name" value="Hemolysn_activator_HlyB_C"/>
</dbReference>
<keyword evidence="5" id="KW-0732">Signal</keyword>
<dbReference type="Gene3D" id="3.10.20.310">
    <property type="entry name" value="membrane protein fhac"/>
    <property type="match status" value="1"/>
</dbReference>
<evidence type="ECO:0000313" key="9">
    <source>
        <dbReference type="Proteomes" id="UP000681425"/>
    </source>
</evidence>
<keyword evidence="1" id="KW-1134">Transmembrane beta strand</keyword>
<dbReference type="InterPro" id="IPR051544">
    <property type="entry name" value="TPS_OM_transporter"/>
</dbReference>
<evidence type="ECO:0000256" key="5">
    <source>
        <dbReference type="SAM" id="SignalP"/>
    </source>
</evidence>
<accession>A0A975K7K4</accession>
<dbReference type="GO" id="GO:0098046">
    <property type="term" value="C:type V protein secretion system complex"/>
    <property type="evidence" value="ECO:0007669"/>
    <property type="project" value="TreeGrafter"/>
</dbReference>
<dbReference type="EMBL" id="CP073910">
    <property type="protein sequence ID" value="QUT06270.1"/>
    <property type="molecule type" value="Genomic_DNA"/>
</dbReference>
<feature type="signal peptide" evidence="5">
    <location>
        <begin position="1"/>
        <end position="18"/>
    </location>
</feature>
<evidence type="ECO:0000259" key="7">
    <source>
        <dbReference type="Pfam" id="PF08479"/>
    </source>
</evidence>
<dbReference type="PANTHER" id="PTHR34597">
    <property type="entry name" value="SLR1661 PROTEIN"/>
    <property type="match status" value="1"/>
</dbReference>
<keyword evidence="3" id="KW-0998">Cell outer membrane</keyword>
<sequence length="538" mass="57763">MRYAVMAAALLWSWTAFAQTSTPIDRNRLDRDQPVTAPDDNRQPPAALPNSATRIDAAATGVPIRSIRFEGTQVPQIVAAAAGKFIGSPADRPALQRLVDAMTAAYGRSAVALFTIVVPDQDLSSGDLRVAVAEGHVEAVILTGEVEGRPLTLVKAYADRLTRERPTSRRTLERYLSLIRDIPGLKVDASLQSGQGKGGVRLILKLDYGKPTLTFGFDNRTTTLVRDGQVQATARLYGGLRDGDSTELAVASAVDLRDYRYIGLTHSTPVGADGMRLSLSGGYLETRPENSLIRGKAKTAGITLSWPVIRAYKRNLTLSAAIDGIDSDNAALGSLIASERTRAARVAAGYGQSTGRLSLSGSASISKGLDIVGARVDAPFAETDFLKVNLRAGADRAIGRRAAIRLRGSGQWSRDRLPAAERFSVGGPDFGRGFENALINADRGVAGLAELAWRPLPKGNLAGTELYGFADMAKVTILQRGPFPRTGFTLGSAGGGIRFALKDKVRLDLEAARPFNDPYPGYDRRWRFSIGWKLSLRS</sequence>
<dbReference type="AlphaFoldDB" id="A0A975K7K4"/>
<proteinExistence type="predicted"/>
<dbReference type="RefSeq" id="WP_212609672.1">
    <property type="nucleotide sequence ID" value="NZ_CP073910.1"/>
</dbReference>
<feature type="domain" description="Polypeptide-transport-associated ShlB-type" evidence="7">
    <location>
        <begin position="63"/>
        <end position="135"/>
    </location>
</feature>
<reference evidence="8" key="1">
    <citation type="submission" date="2021-04" db="EMBL/GenBank/DDBJ databases">
        <title>Isolation of p-tert-butylphenol degrading bacteria Sphingobium phenoxybenzoativorans Tas13 from active sludge.</title>
        <authorList>
            <person name="Li Y."/>
        </authorList>
    </citation>
    <scope>NUCLEOTIDE SEQUENCE</scope>
    <source>
        <strain evidence="8">Tas13</strain>
    </source>
</reference>
<organism evidence="8 9">
    <name type="scientific">Sphingobium phenoxybenzoativorans</name>
    <dbReference type="NCBI Taxonomy" id="1592790"/>
    <lineage>
        <taxon>Bacteria</taxon>
        <taxon>Pseudomonadati</taxon>
        <taxon>Pseudomonadota</taxon>
        <taxon>Alphaproteobacteria</taxon>
        <taxon>Sphingomonadales</taxon>
        <taxon>Sphingomonadaceae</taxon>
        <taxon>Sphingobium</taxon>
    </lineage>
</organism>
<dbReference type="Pfam" id="PF08479">
    <property type="entry name" value="POTRA_2"/>
    <property type="match status" value="1"/>
</dbReference>
<feature type="region of interest" description="Disordered" evidence="4">
    <location>
        <begin position="25"/>
        <end position="49"/>
    </location>
</feature>
<dbReference type="GO" id="GO:0008320">
    <property type="term" value="F:protein transmembrane transporter activity"/>
    <property type="evidence" value="ECO:0007669"/>
    <property type="project" value="TreeGrafter"/>
</dbReference>
<dbReference type="KEGG" id="spph:KFK14_01945"/>
<dbReference type="Proteomes" id="UP000681425">
    <property type="component" value="Chromosome"/>
</dbReference>
<evidence type="ECO:0000256" key="3">
    <source>
        <dbReference type="ARBA" id="ARBA00023237"/>
    </source>
</evidence>
<evidence type="ECO:0000256" key="2">
    <source>
        <dbReference type="ARBA" id="ARBA00022692"/>
    </source>
</evidence>
<evidence type="ECO:0000256" key="1">
    <source>
        <dbReference type="ARBA" id="ARBA00022452"/>
    </source>
</evidence>
<dbReference type="InterPro" id="IPR013686">
    <property type="entry name" value="Polypept-transport_assoc_ShlB"/>
</dbReference>
<feature type="domain" description="Haemolysin activator HlyB C-terminal" evidence="6">
    <location>
        <begin position="215"/>
        <end position="490"/>
    </location>
</feature>
<evidence type="ECO:0000256" key="4">
    <source>
        <dbReference type="SAM" id="MobiDB-lite"/>
    </source>
</evidence>
<dbReference type="GO" id="GO:0046819">
    <property type="term" value="P:protein secretion by the type V secretion system"/>
    <property type="evidence" value="ECO:0007669"/>
    <property type="project" value="TreeGrafter"/>
</dbReference>
<evidence type="ECO:0000313" key="8">
    <source>
        <dbReference type="EMBL" id="QUT06270.1"/>
    </source>
</evidence>